<dbReference type="EMBL" id="JAVIIQ010000006">
    <property type="protein sequence ID" value="MDX8532726.1"/>
    <property type="molecule type" value="Genomic_DNA"/>
</dbReference>
<organism evidence="2 3">
    <name type="scientific">Mesorhizobium vachelliae</name>
    <dbReference type="NCBI Taxonomy" id="3072309"/>
    <lineage>
        <taxon>Bacteria</taxon>
        <taxon>Pseudomonadati</taxon>
        <taxon>Pseudomonadota</taxon>
        <taxon>Alphaproteobacteria</taxon>
        <taxon>Hyphomicrobiales</taxon>
        <taxon>Phyllobacteriaceae</taxon>
        <taxon>Mesorhizobium</taxon>
    </lineage>
</organism>
<sequence>MVTITGSFFSTACCFWQPAAENAAPAQASNSKIFERQRRRRGEDGKADDVAFLLMVPLNQWEPLLTAARRG</sequence>
<reference evidence="2 3" key="1">
    <citation type="submission" date="2023-08" db="EMBL/GenBank/DDBJ databases">
        <title>Implementing the SeqCode for naming new Mesorhizobium species isolated from Vachellia karroo root nodules.</title>
        <authorList>
            <person name="Van Lill M."/>
        </authorList>
    </citation>
    <scope>NUCLEOTIDE SEQUENCE [LARGE SCALE GENOMIC DNA]</scope>
    <source>
        <strain evidence="2 3">VK25D</strain>
    </source>
</reference>
<protein>
    <recommendedName>
        <fullName evidence="4">Secreted protein</fullName>
    </recommendedName>
</protein>
<feature type="region of interest" description="Disordered" evidence="1">
    <location>
        <begin position="25"/>
        <end position="44"/>
    </location>
</feature>
<accession>A0ABU5A4U7</accession>
<evidence type="ECO:0000256" key="1">
    <source>
        <dbReference type="SAM" id="MobiDB-lite"/>
    </source>
</evidence>
<evidence type="ECO:0000313" key="3">
    <source>
        <dbReference type="Proteomes" id="UP001285154"/>
    </source>
</evidence>
<dbReference type="RefSeq" id="WP_320249009.1">
    <property type="nucleotide sequence ID" value="NZ_JAVIIQ010000006.1"/>
</dbReference>
<dbReference type="Proteomes" id="UP001285154">
    <property type="component" value="Unassembled WGS sequence"/>
</dbReference>
<keyword evidence="3" id="KW-1185">Reference proteome</keyword>
<evidence type="ECO:0008006" key="4">
    <source>
        <dbReference type="Google" id="ProtNLM"/>
    </source>
</evidence>
<feature type="compositionally biased region" description="Basic and acidic residues" evidence="1">
    <location>
        <begin position="33"/>
        <end position="44"/>
    </location>
</feature>
<comment type="caution">
    <text evidence="2">The sequence shown here is derived from an EMBL/GenBank/DDBJ whole genome shotgun (WGS) entry which is preliminary data.</text>
</comment>
<name>A0ABU5A4U7_9HYPH</name>
<proteinExistence type="predicted"/>
<evidence type="ECO:0000313" key="2">
    <source>
        <dbReference type="EMBL" id="MDX8532726.1"/>
    </source>
</evidence>
<gene>
    <name evidence="2" type="ORF">RFM42_17175</name>
</gene>